<name>A0ABN1ARW9_9ACTN</name>
<dbReference type="Pfam" id="PF02566">
    <property type="entry name" value="OsmC"/>
    <property type="match status" value="1"/>
</dbReference>
<evidence type="ECO:0000313" key="3">
    <source>
        <dbReference type="Proteomes" id="UP001500909"/>
    </source>
</evidence>
<keyword evidence="3" id="KW-1185">Reference proteome</keyword>
<feature type="region of interest" description="Disordered" evidence="1">
    <location>
        <begin position="1"/>
        <end position="38"/>
    </location>
</feature>
<evidence type="ECO:0000313" key="2">
    <source>
        <dbReference type="EMBL" id="GAA0482597.1"/>
    </source>
</evidence>
<gene>
    <name evidence="2" type="ORF">GCM10010361_54340</name>
</gene>
<sequence length="136" mass="14313">MPDIAVSLRPTGGSAVTGHARHHSVTVDRPADKGGSDSGPMGGEYLLLALGGCYLSTFLAALRAEDAEAEATDLAVTVTGTLTPAPTRFTEITVAVGAPAARRDLFDKPLLKAERGCIVHQSVREAITVRFTQQWL</sequence>
<dbReference type="InterPro" id="IPR015946">
    <property type="entry name" value="KH_dom-like_a/b"/>
</dbReference>
<dbReference type="Gene3D" id="3.30.300.20">
    <property type="match status" value="1"/>
</dbReference>
<protein>
    <recommendedName>
        <fullName evidence="4">Osmotically inducible protein OsmC</fullName>
    </recommendedName>
</protein>
<proteinExistence type="predicted"/>
<feature type="compositionally biased region" description="Basic and acidic residues" evidence="1">
    <location>
        <begin position="25"/>
        <end position="35"/>
    </location>
</feature>
<dbReference type="Proteomes" id="UP001500909">
    <property type="component" value="Unassembled WGS sequence"/>
</dbReference>
<evidence type="ECO:0008006" key="4">
    <source>
        <dbReference type="Google" id="ProtNLM"/>
    </source>
</evidence>
<dbReference type="RefSeq" id="WP_346097867.1">
    <property type="nucleotide sequence ID" value="NZ_BAAABY010000039.1"/>
</dbReference>
<dbReference type="InterPro" id="IPR003718">
    <property type="entry name" value="OsmC/Ohr_fam"/>
</dbReference>
<organism evidence="2 3">
    <name type="scientific">Streptomyces olivaceiscleroticus</name>
    <dbReference type="NCBI Taxonomy" id="68245"/>
    <lineage>
        <taxon>Bacteria</taxon>
        <taxon>Bacillati</taxon>
        <taxon>Actinomycetota</taxon>
        <taxon>Actinomycetes</taxon>
        <taxon>Kitasatosporales</taxon>
        <taxon>Streptomycetaceae</taxon>
        <taxon>Streptomyces</taxon>
    </lineage>
</organism>
<dbReference type="EMBL" id="BAAABY010000039">
    <property type="protein sequence ID" value="GAA0482597.1"/>
    <property type="molecule type" value="Genomic_DNA"/>
</dbReference>
<comment type="caution">
    <text evidence="2">The sequence shown here is derived from an EMBL/GenBank/DDBJ whole genome shotgun (WGS) entry which is preliminary data.</text>
</comment>
<evidence type="ECO:0000256" key="1">
    <source>
        <dbReference type="SAM" id="MobiDB-lite"/>
    </source>
</evidence>
<dbReference type="InterPro" id="IPR036102">
    <property type="entry name" value="OsmC/Ohrsf"/>
</dbReference>
<reference evidence="2 3" key="1">
    <citation type="journal article" date="2019" name="Int. J. Syst. Evol. Microbiol.">
        <title>The Global Catalogue of Microorganisms (GCM) 10K type strain sequencing project: providing services to taxonomists for standard genome sequencing and annotation.</title>
        <authorList>
            <consortium name="The Broad Institute Genomics Platform"/>
            <consortium name="The Broad Institute Genome Sequencing Center for Infectious Disease"/>
            <person name="Wu L."/>
            <person name="Ma J."/>
        </authorList>
    </citation>
    <scope>NUCLEOTIDE SEQUENCE [LARGE SCALE GENOMIC DNA]</scope>
    <source>
        <strain evidence="2 3">JCM 4805</strain>
    </source>
</reference>
<accession>A0ABN1ARW9</accession>
<dbReference type="SUPFAM" id="SSF82784">
    <property type="entry name" value="OsmC-like"/>
    <property type="match status" value="1"/>
</dbReference>